<dbReference type="InterPro" id="IPR000014">
    <property type="entry name" value="PAS"/>
</dbReference>
<feature type="domain" description="Response regulatory" evidence="6">
    <location>
        <begin position="405"/>
        <end position="521"/>
    </location>
</feature>
<dbReference type="Pfam" id="PF02518">
    <property type="entry name" value="HATPase_c"/>
    <property type="match status" value="1"/>
</dbReference>
<dbReference type="SUPFAM" id="SSF55874">
    <property type="entry name" value="ATPase domain of HSP90 chaperone/DNA topoisomerase II/histidine kinase"/>
    <property type="match status" value="1"/>
</dbReference>
<feature type="domain" description="Histidine kinase" evidence="5">
    <location>
        <begin position="159"/>
        <end position="386"/>
    </location>
</feature>
<dbReference type="Pfam" id="PF00072">
    <property type="entry name" value="Response_reg"/>
    <property type="match status" value="1"/>
</dbReference>
<dbReference type="AlphaFoldDB" id="A0A9W6D0A9"/>
<dbReference type="SUPFAM" id="SSF52172">
    <property type="entry name" value="CheY-like"/>
    <property type="match status" value="1"/>
</dbReference>
<proteinExistence type="predicted"/>
<dbReference type="EC" id="2.7.13.3" evidence="2"/>
<dbReference type="NCBIfam" id="TIGR00229">
    <property type="entry name" value="sensory_box"/>
    <property type="match status" value="1"/>
</dbReference>
<dbReference type="Pfam" id="PF00512">
    <property type="entry name" value="HisKA"/>
    <property type="match status" value="1"/>
</dbReference>
<feature type="region of interest" description="Disordered" evidence="4">
    <location>
        <begin position="1"/>
        <end position="20"/>
    </location>
</feature>
<dbReference type="RefSeq" id="WP_281792539.1">
    <property type="nucleotide sequence ID" value="NZ_BSDR01000001.1"/>
</dbReference>
<feature type="compositionally biased region" description="Basic and acidic residues" evidence="4">
    <location>
        <begin position="7"/>
        <end position="20"/>
    </location>
</feature>
<dbReference type="SUPFAM" id="SSF55785">
    <property type="entry name" value="PYP-like sensor domain (PAS domain)"/>
    <property type="match status" value="1"/>
</dbReference>
<gene>
    <name evidence="9" type="ORF">DAMNIGENAA_09430</name>
</gene>
<evidence type="ECO:0000259" key="8">
    <source>
        <dbReference type="PROSITE" id="PS50113"/>
    </source>
</evidence>
<dbReference type="InterPro" id="IPR003661">
    <property type="entry name" value="HisK_dim/P_dom"/>
</dbReference>
<accession>A0A9W6D0A9</accession>
<dbReference type="Gene3D" id="3.40.50.2300">
    <property type="match status" value="1"/>
</dbReference>
<feature type="modified residue" description="4-aspartylphosphate" evidence="3">
    <location>
        <position position="456"/>
    </location>
</feature>
<feature type="domain" description="PAS" evidence="7">
    <location>
        <begin position="22"/>
        <end position="73"/>
    </location>
</feature>
<dbReference type="InterPro" id="IPR001789">
    <property type="entry name" value="Sig_transdc_resp-reg_receiver"/>
</dbReference>
<evidence type="ECO:0000259" key="6">
    <source>
        <dbReference type="PROSITE" id="PS50110"/>
    </source>
</evidence>
<sequence>MPQNRSPHLEPLHREPLGKRESDSSYRSLFERVCMGIYRMNSQGDLTDVNEAFAKMFGYPNRESLLRQNLFELDVDSESRREWLAKIEEDGVVSNFESVWRHCDGHDVWVQDNAVAVWDDSGEVLFYEGIVRDLTECKRLQRQLQEAQKVQAIATLTGGIAHDFNNILSAVFGYTQMALLSIPAESPLRQNLEEVLKAGNRAKDLVKQILTFSRMNEENPAPLQISLITKEVLKFLRSSFPSTIRIQQDIQTKPSGWDTVLANPSQIHQILMNLCTFALQTIREKGGTLEVELRDISCDESFSTLYPDLKPGSYLILAVSQTAPDTSTDITDGFFDPAIAGIEDSIRKGKGLAVVYEIVKALGGALRIQMEPGDRVTFHIVLPRIFPADTIRERTTGPLPAGTERILLVDDEKSLVDIGKKMLSHLGYQVEGMVSSTEALKVFKSRSDDFDLIIADVTMPEISGLDLTKECLKVRPDIPVILCTGMSDATVFEKAREVGVREFLRKPFIFRLLADTVRNALDDQPAG</sequence>
<name>A0A9W6D0A9_9BACT</name>
<dbReference type="SMART" id="SM00448">
    <property type="entry name" value="REC"/>
    <property type="match status" value="1"/>
</dbReference>
<evidence type="ECO:0000256" key="2">
    <source>
        <dbReference type="ARBA" id="ARBA00012438"/>
    </source>
</evidence>
<dbReference type="PROSITE" id="PS50110">
    <property type="entry name" value="RESPONSE_REGULATORY"/>
    <property type="match status" value="1"/>
</dbReference>
<dbReference type="InterPro" id="IPR011006">
    <property type="entry name" value="CheY-like_superfamily"/>
</dbReference>
<dbReference type="InterPro" id="IPR000700">
    <property type="entry name" value="PAS-assoc_C"/>
</dbReference>
<comment type="catalytic activity">
    <reaction evidence="1">
        <text>ATP + protein L-histidine = ADP + protein N-phospho-L-histidine.</text>
        <dbReference type="EC" id="2.7.13.3"/>
    </reaction>
</comment>
<evidence type="ECO:0000256" key="1">
    <source>
        <dbReference type="ARBA" id="ARBA00000085"/>
    </source>
</evidence>
<dbReference type="PROSITE" id="PS50109">
    <property type="entry name" value="HIS_KIN"/>
    <property type="match status" value="1"/>
</dbReference>
<keyword evidence="10" id="KW-1185">Reference proteome</keyword>
<dbReference type="Gene3D" id="3.30.450.20">
    <property type="entry name" value="PAS domain"/>
    <property type="match status" value="1"/>
</dbReference>
<dbReference type="GO" id="GO:0000155">
    <property type="term" value="F:phosphorelay sensor kinase activity"/>
    <property type="evidence" value="ECO:0007669"/>
    <property type="project" value="InterPro"/>
</dbReference>
<comment type="caution">
    <text evidence="9">The sequence shown here is derived from an EMBL/GenBank/DDBJ whole genome shotgun (WGS) entry which is preliminary data.</text>
</comment>
<dbReference type="Gene3D" id="3.30.565.10">
    <property type="entry name" value="Histidine kinase-like ATPase, C-terminal domain"/>
    <property type="match status" value="1"/>
</dbReference>
<protein>
    <recommendedName>
        <fullName evidence="2">histidine kinase</fullName>
        <ecNumber evidence="2">2.7.13.3</ecNumber>
    </recommendedName>
</protein>
<organism evidence="9 10">
    <name type="scientific">Desulforhabdus amnigena</name>
    <dbReference type="NCBI Taxonomy" id="40218"/>
    <lineage>
        <taxon>Bacteria</taxon>
        <taxon>Pseudomonadati</taxon>
        <taxon>Thermodesulfobacteriota</taxon>
        <taxon>Syntrophobacteria</taxon>
        <taxon>Syntrophobacterales</taxon>
        <taxon>Syntrophobacteraceae</taxon>
        <taxon>Desulforhabdus</taxon>
    </lineage>
</organism>
<dbReference type="SMART" id="SM00388">
    <property type="entry name" value="HisKA"/>
    <property type="match status" value="1"/>
</dbReference>
<evidence type="ECO:0000256" key="4">
    <source>
        <dbReference type="SAM" id="MobiDB-lite"/>
    </source>
</evidence>
<evidence type="ECO:0000313" key="10">
    <source>
        <dbReference type="Proteomes" id="UP001144372"/>
    </source>
</evidence>
<dbReference type="InterPro" id="IPR036890">
    <property type="entry name" value="HATPase_C_sf"/>
</dbReference>
<dbReference type="CDD" id="cd00082">
    <property type="entry name" value="HisKA"/>
    <property type="match status" value="1"/>
</dbReference>
<dbReference type="PROSITE" id="PS50113">
    <property type="entry name" value="PAC"/>
    <property type="match status" value="1"/>
</dbReference>
<dbReference type="Pfam" id="PF13426">
    <property type="entry name" value="PAS_9"/>
    <property type="match status" value="1"/>
</dbReference>
<dbReference type="Gene3D" id="1.10.287.130">
    <property type="match status" value="1"/>
</dbReference>
<reference evidence="9" key="1">
    <citation type="submission" date="2022-12" db="EMBL/GenBank/DDBJ databases">
        <title>Reference genome sequencing for broad-spectrum identification of bacterial and archaeal isolates by mass spectrometry.</title>
        <authorList>
            <person name="Sekiguchi Y."/>
            <person name="Tourlousse D.M."/>
        </authorList>
    </citation>
    <scope>NUCLEOTIDE SEQUENCE</scope>
    <source>
        <strain evidence="9">ASRB1</strain>
    </source>
</reference>
<dbReference type="InterPro" id="IPR036097">
    <property type="entry name" value="HisK_dim/P_sf"/>
</dbReference>
<dbReference type="InterPro" id="IPR003594">
    <property type="entry name" value="HATPase_dom"/>
</dbReference>
<dbReference type="CDD" id="cd00130">
    <property type="entry name" value="PAS"/>
    <property type="match status" value="1"/>
</dbReference>
<dbReference type="CDD" id="cd17546">
    <property type="entry name" value="REC_hyHK_CKI1_RcsC-like"/>
    <property type="match status" value="1"/>
</dbReference>
<evidence type="ECO:0000313" key="9">
    <source>
        <dbReference type="EMBL" id="GLI33510.1"/>
    </source>
</evidence>
<dbReference type="PROSITE" id="PS50112">
    <property type="entry name" value="PAS"/>
    <property type="match status" value="1"/>
</dbReference>
<dbReference type="Proteomes" id="UP001144372">
    <property type="component" value="Unassembled WGS sequence"/>
</dbReference>
<feature type="domain" description="PAC" evidence="8">
    <location>
        <begin position="94"/>
        <end position="146"/>
    </location>
</feature>
<dbReference type="PANTHER" id="PTHR43065:SF42">
    <property type="entry name" value="TWO-COMPONENT SENSOR PPRA"/>
    <property type="match status" value="1"/>
</dbReference>
<evidence type="ECO:0000256" key="3">
    <source>
        <dbReference type="PROSITE-ProRule" id="PRU00169"/>
    </source>
</evidence>
<dbReference type="InterPro" id="IPR005467">
    <property type="entry name" value="His_kinase_dom"/>
</dbReference>
<evidence type="ECO:0000259" key="7">
    <source>
        <dbReference type="PROSITE" id="PS50112"/>
    </source>
</evidence>
<dbReference type="PANTHER" id="PTHR43065">
    <property type="entry name" value="SENSOR HISTIDINE KINASE"/>
    <property type="match status" value="1"/>
</dbReference>
<evidence type="ECO:0000259" key="5">
    <source>
        <dbReference type="PROSITE" id="PS50109"/>
    </source>
</evidence>
<keyword evidence="3" id="KW-0597">Phosphoprotein</keyword>
<dbReference type="InterPro" id="IPR035965">
    <property type="entry name" value="PAS-like_dom_sf"/>
</dbReference>
<dbReference type="SUPFAM" id="SSF47384">
    <property type="entry name" value="Homodimeric domain of signal transducing histidine kinase"/>
    <property type="match status" value="1"/>
</dbReference>
<dbReference type="EMBL" id="BSDR01000001">
    <property type="protein sequence ID" value="GLI33510.1"/>
    <property type="molecule type" value="Genomic_DNA"/>
</dbReference>